<proteinExistence type="inferred from homology"/>
<dbReference type="InterPro" id="IPR002659">
    <property type="entry name" value="Glyco_trans_31"/>
</dbReference>
<accession>A0AAD9JXC9</accession>
<evidence type="ECO:0000313" key="11">
    <source>
        <dbReference type="EMBL" id="KAK2160228.1"/>
    </source>
</evidence>
<keyword evidence="12" id="KW-1185">Reference proteome</keyword>
<evidence type="ECO:0000256" key="2">
    <source>
        <dbReference type="ARBA" id="ARBA00008661"/>
    </source>
</evidence>
<keyword evidence="3 10" id="KW-0328">Glycosyltransferase</keyword>
<keyword evidence="9" id="KW-0472">Membrane</keyword>
<evidence type="ECO:0000256" key="9">
    <source>
        <dbReference type="ARBA" id="ARBA00023136"/>
    </source>
</evidence>
<evidence type="ECO:0000256" key="3">
    <source>
        <dbReference type="ARBA" id="ARBA00022676"/>
    </source>
</evidence>
<dbReference type="PANTHER" id="PTHR11214:SF3">
    <property type="entry name" value="BETA-1,3-GALACTOSYLTRANSFERASE 6"/>
    <property type="match status" value="1"/>
</dbReference>
<comment type="similarity">
    <text evidence="2 10">Belongs to the glycosyltransferase 31 family.</text>
</comment>
<gene>
    <name evidence="11" type="ORF">NP493_1659g00021</name>
</gene>
<evidence type="ECO:0000256" key="10">
    <source>
        <dbReference type="RuleBase" id="RU363063"/>
    </source>
</evidence>
<dbReference type="AlphaFoldDB" id="A0AAD9JXC9"/>
<name>A0AAD9JXC9_RIDPI</name>
<keyword evidence="4" id="KW-0808">Transferase</keyword>
<evidence type="ECO:0000256" key="4">
    <source>
        <dbReference type="ARBA" id="ARBA00022679"/>
    </source>
</evidence>
<dbReference type="EC" id="2.4.1.-" evidence="10"/>
<evidence type="ECO:0000256" key="5">
    <source>
        <dbReference type="ARBA" id="ARBA00022692"/>
    </source>
</evidence>
<dbReference type="EMBL" id="JAODUO010001659">
    <property type="protein sequence ID" value="KAK2160228.1"/>
    <property type="molecule type" value="Genomic_DNA"/>
</dbReference>
<comment type="caution">
    <text evidence="11">The sequence shown here is derived from an EMBL/GenBank/DDBJ whole genome shotgun (WGS) entry which is preliminary data.</text>
</comment>
<dbReference type="GO" id="GO:0006493">
    <property type="term" value="P:protein O-linked glycosylation"/>
    <property type="evidence" value="ECO:0007669"/>
    <property type="project" value="TreeGrafter"/>
</dbReference>
<organism evidence="11 12">
    <name type="scientific">Ridgeia piscesae</name>
    <name type="common">Tubeworm</name>
    <dbReference type="NCBI Taxonomy" id="27915"/>
    <lineage>
        <taxon>Eukaryota</taxon>
        <taxon>Metazoa</taxon>
        <taxon>Spiralia</taxon>
        <taxon>Lophotrochozoa</taxon>
        <taxon>Annelida</taxon>
        <taxon>Polychaeta</taxon>
        <taxon>Sedentaria</taxon>
        <taxon>Canalipalpata</taxon>
        <taxon>Sabellida</taxon>
        <taxon>Siboglinidae</taxon>
        <taxon>Ridgeia</taxon>
    </lineage>
</organism>
<evidence type="ECO:0000256" key="7">
    <source>
        <dbReference type="ARBA" id="ARBA00022989"/>
    </source>
</evidence>
<reference evidence="11" key="1">
    <citation type="journal article" date="2023" name="Mol. Biol. Evol.">
        <title>Third-Generation Sequencing Reveals the Adaptive Role of the Epigenome in Three Deep-Sea Polychaetes.</title>
        <authorList>
            <person name="Perez M."/>
            <person name="Aroh O."/>
            <person name="Sun Y."/>
            <person name="Lan Y."/>
            <person name="Juniper S.K."/>
            <person name="Young C.R."/>
            <person name="Angers B."/>
            <person name="Qian P.Y."/>
        </authorList>
    </citation>
    <scope>NUCLEOTIDE SEQUENCE</scope>
    <source>
        <strain evidence="11">R07B-5</strain>
    </source>
</reference>
<protein>
    <recommendedName>
        <fullName evidence="10">Hexosyltransferase</fullName>
        <ecNumber evidence="10">2.4.1.-</ecNumber>
    </recommendedName>
</protein>
<dbReference type="PANTHER" id="PTHR11214">
    <property type="entry name" value="BETA-1,3-N-ACETYLGLUCOSAMINYLTRANSFERASE"/>
    <property type="match status" value="1"/>
</dbReference>
<keyword evidence="8 10" id="KW-0333">Golgi apparatus</keyword>
<keyword evidence="5" id="KW-0812">Transmembrane</keyword>
<keyword evidence="6" id="KW-0735">Signal-anchor</keyword>
<dbReference type="GO" id="GO:0016758">
    <property type="term" value="F:hexosyltransferase activity"/>
    <property type="evidence" value="ECO:0007669"/>
    <property type="project" value="InterPro"/>
</dbReference>
<comment type="subcellular location">
    <subcellularLocation>
        <location evidence="1 10">Golgi apparatus membrane</location>
        <topology evidence="1 10">Single-pass type II membrane protein</topology>
    </subcellularLocation>
</comment>
<evidence type="ECO:0000256" key="8">
    <source>
        <dbReference type="ARBA" id="ARBA00023034"/>
    </source>
</evidence>
<evidence type="ECO:0000256" key="1">
    <source>
        <dbReference type="ARBA" id="ARBA00004323"/>
    </source>
</evidence>
<dbReference type="GO" id="GO:0000139">
    <property type="term" value="C:Golgi membrane"/>
    <property type="evidence" value="ECO:0007669"/>
    <property type="project" value="UniProtKB-SubCell"/>
</dbReference>
<keyword evidence="7" id="KW-1133">Transmembrane helix</keyword>
<dbReference type="Pfam" id="PF01762">
    <property type="entry name" value="Galactosyl_T"/>
    <property type="match status" value="1"/>
</dbReference>
<evidence type="ECO:0000256" key="6">
    <source>
        <dbReference type="ARBA" id="ARBA00022968"/>
    </source>
</evidence>
<sequence length="146" mass="16369">MQESSDEAGPRNVKFVLKSDDDIFVNPITLMKYLGVDKPVKGIIICKVNERGQVVRAGYHRIVSRDDYAVAHYPPFSSGSAHLMTPDVVIAIYHTSYTVGFFWPDDVFITGLVPFKLGNITFVQIANRMDVLNRQGGCFSNDRPEN</sequence>
<evidence type="ECO:0000313" key="12">
    <source>
        <dbReference type="Proteomes" id="UP001209878"/>
    </source>
</evidence>
<dbReference type="Proteomes" id="UP001209878">
    <property type="component" value="Unassembled WGS sequence"/>
</dbReference>